<dbReference type="PANTHER" id="PTHR31905:SF2">
    <property type="entry name" value="PROTEIN MIX23"/>
    <property type="match status" value="1"/>
</dbReference>
<comment type="caution">
    <text evidence="2">The sequence shown here is derived from an EMBL/GenBank/DDBJ whole genome shotgun (WGS) entry which is preliminary data.</text>
</comment>
<evidence type="ECO:0000313" key="2">
    <source>
        <dbReference type="EMBL" id="KAJ1909266.1"/>
    </source>
</evidence>
<evidence type="ECO:0000256" key="1">
    <source>
        <dbReference type="ARBA" id="ARBA00024204"/>
    </source>
</evidence>
<dbReference type="GO" id="GO:0005758">
    <property type="term" value="C:mitochondrial intermembrane space"/>
    <property type="evidence" value="ECO:0007669"/>
    <property type="project" value="InterPro"/>
</dbReference>
<organism evidence="2 3">
    <name type="scientific">Tieghemiomyces parasiticus</name>
    <dbReference type="NCBI Taxonomy" id="78921"/>
    <lineage>
        <taxon>Eukaryota</taxon>
        <taxon>Fungi</taxon>
        <taxon>Fungi incertae sedis</taxon>
        <taxon>Zoopagomycota</taxon>
        <taxon>Kickxellomycotina</taxon>
        <taxon>Dimargaritomycetes</taxon>
        <taxon>Dimargaritales</taxon>
        <taxon>Dimargaritaceae</taxon>
        <taxon>Tieghemiomyces</taxon>
    </lineage>
</organism>
<gene>
    <name evidence="2" type="ORF">IWQ60_011262</name>
</gene>
<dbReference type="PANTHER" id="PTHR31905">
    <property type="entry name" value="COILED-COIL DOMAIN-CONTAINING PROTEIN 58"/>
    <property type="match status" value="1"/>
</dbReference>
<dbReference type="AlphaFoldDB" id="A0A9W7ZPB8"/>
<evidence type="ECO:0000313" key="3">
    <source>
        <dbReference type="Proteomes" id="UP001150569"/>
    </source>
</evidence>
<proteinExistence type="inferred from homology"/>
<reference evidence="2" key="1">
    <citation type="submission" date="2022-07" db="EMBL/GenBank/DDBJ databases">
        <title>Phylogenomic reconstructions and comparative analyses of Kickxellomycotina fungi.</title>
        <authorList>
            <person name="Reynolds N.K."/>
            <person name="Stajich J.E."/>
            <person name="Barry K."/>
            <person name="Grigoriev I.V."/>
            <person name="Crous P."/>
            <person name="Smith M.E."/>
        </authorList>
    </citation>
    <scope>NUCLEOTIDE SEQUENCE</scope>
    <source>
        <strain evidence="2">RSA 861</strain>
    </source>
</reference>
<name>A0A9W7ZPB8_9FUNG</name>
<dbReference type="InterPro" id="IPR019171">
    <property type="entry name" value="MIX23"/>
</dbReference>
<comment type="similarity">
    <text evidence="1">Belongs to the MIX23 family.</text>
</comment>
<protein>
    <submittedName>
        <fullName evidence="2">Uncharacterized protein</fullName>
    </submittedName>
</protein>
<dbReference type="OrthoDB" id="5593818at2759"/>
<keyword evidence="3" id="KW-1185">Reference proteome</keyword>
<dbReference type="EMBL" id="JANBPT010001233">
    <property type="protein sequence ID" value="KAJ1909266.1"/>
    <property type="molecule type" value="Genomic_DNA"/>
</dbReference>
<dbReference type="Pfam" id="PF09774">
    <property type="entry name" value="MIX23"/>
    <property type="match status" value="1"/>
</dbReference>
<dbReference type="Proteomes" id="UP001150569">
    <property type="component" value="Unassembled WGS sequence"/>
</dbReference>
<accession>A0A9W7ZPB8</accession>
<sequence>MKELRKIDDNIMLRMNKTDTHSNAACAEFFHHLSKAYVQREQAVNYCLEVLDRGLDKQNDALAKNPGDNDLKNKLFFEETKRRWIFNEFTVEDIVRSRSLRVFNDKCRSFEMPADFTEFLNKRK</sequence>